<feature type="domain" description="GspL periplasmic" evidence="12">
    <location>
        <begin position="242"/>
        <end position="398"/>
    </location>
</feature>
<evidence type="ECO:0000256" key="7">
    <source>
        <dbReference type="ARBA" id="ARBA00022927"/>
    </source>
</evidence>
<evidence type="ECO:0000256" key="3">
    <source>
        <dbReference type="ARBA" id="ARBA00022448"/>
    </source>
</evidence>
<evidence type="ECO:0000259" key="11">
    <source>
        <dbReference type="Pfam" id="PF05134"/>
    </source>
</evidence>
<dbReference type="InterPro" id="IPR007812">
    <property type="entry name" value="T2SS_protein-GspL"/>
</dbReference>
<feature type="domain" description="GspL cytoplasmic actin-ATPase-like" evidence="11">
    <location>
        <begin position="29"/>
        <end position="234"/>
    </location>
</feature>
<dbReference type="Proteomes" id="UP000199657">
    <property type="component" value="Unassembled WGS sequence"/>
</dbReference>
<dbReference type="InterPro" id="IPR025691">
    <property type="entry name" value="GspL_pp_dom"/>
</dbReference>
<evidence type="ECO:0000256" key="6">
    <source>
        <dbReference type="ARBA" id="ARBA00022692"/>
    </source>
</evidence>
<dbReference type="PIRSF" id="PIRSF015761">
    <property type="entry name" value="Protein_L"/>
    <property type="match status" value="1"/>
</dbReference>
<keyword evidence="7 10" id="KW-0653">Protein transport</keyword>
<dbReference type="GO" id="GO:0015628">
    <property type="term" value="P:protein secretion by the type II secretion system"/>
    <property type="evidence" value="ECO:0007669"/>
    <property type="project" value="InterPro"/>
</dbReference>
<keyword evidence="5" id="KW-0997">Cell inner membrane</keyword>
<evidence type="ECO:0000256" key="5">
    <source>
        <dbReference type="ARBA" id="ARBA00022519"/>
    </source>
</evidence>
<dbReference type="Gene3D" id="3.30.1360.100">
    <property type="entry name" value="General secretion pathway protein M, EpsM"/>
    <property type="match status" value="1"/>
</dbReference>
<evidence type="ECO:0000256" key="4">
    <source>
        <dbReference type="ARBA" id="ARBA00022475"/>
    </source>
</evidence>
<evidence type="ECO:0000256" key="10">
    <source>
        <dbReference type="PIRNR" id="PIRNR015761"/>
    </source>
</evidence>
<comment type="subcellular location">
    <subcellularLocation>
        <location evidence="1">Cell inner membrane</location>
        <topology evidence="1">Single-pass membrane protein</topology>
    </subcellularLocation>
</comment>
<dbReference type="Gene3D" id="3.30.420.380">
    <property type="match status" value="1"/>
</dbReference>
<dbReference type="NCBIfam" id="TIGR01709">
    <property type="entry name" value="typeII_sec_gspL"/>
    <property type="match status" value="1"/>
</dbReference>
<evidence type="ECO:0000313" key="13">
    <source>
        <dbReference type="EMBL" id="SEP16201.1"/>
    </source>
</evidence>
<dbReference type="AlphaFoldDB" id="A0A1H8VLA9"/>
<evidence type="ECO:0000256" key="9">
    <source>
        <dbReference type="ARBA" id="ARBA00023136"/>
    </source>
</evidence>
<keyword evidence="6" id="KW-0812">Transmembrane</keyword>
<dbReference type="GO" id="GO:0015627">
    <property type="term" value="C:type II protein secretion system complex"/>
    <property type="evidence" value="ECO:0007669"/>
    <property type="project" value="InterPro"/>
</dbReference>
<dbReference type="RefSeq" id="WP_091646241.1">
    <property type="nucleotide sequence ID" value="NZ_FOEG01000013.1"/>
</dbReference>
<sequence length="401" mass="43441">MTPTLLLRLLPGDTGQVRWATIDRDGRVEARGHHAPDTLAGRADGYRIVALVPTEEVLLTRVTIPTRNHQKRLQAIPFALEDQLVSDIDDLHFAAGAPDAAGASTVVVVAHERMHAWTKALDRAGLTPAHMTADALALPERAGAWTALLEDGRFAVRTGTGTGFAGETENLAALLEAALSEHAGAVPDRLLTYGGTPPENAALPLPVEPGNQPLDAALAERAGHGALELRQGRHTIAGAERSRWRPWIPAAALLVALIVLDTGRLLAERWQLQGELAALETRVESVFREVFPDANRVVAPRSRMERRLEQLEGGETAGDGDLLDTLLAIGPHLNRTDGLRLGSLNWRTDTLELDVNADSLQQLDRLKQTLDGENGFTAELRQARSEDDTVQGRLILRREAS</sequence>
<dbReference type="STRING" id="406100.SAMN04488052_11363"/>
<protein>
    <recommendedName>
        <fullName evidence="10">Type II secretion system protein L</fullName>
        <shortName evidence="10">T2SS protein L</shortName>
    </recommendedName>
</protein>
<keyword evidence="9" id="KW-0472">Membrane</keyword>
<keyword evidence="4" id="KW-1003">Cell membrane</keyword>
<proteinExistence type="inferred from homology"/>
<comment type="similarity">
    <text evidence="2 10">Belongs to the GSP L family.</text>
</comment>
<organism evidence="13 14">
    <name type="scientific">Aquisalimonas asiatica</name>
    <dbReference type="NCBI Taxonomy" id="406100"/>
    <lineage>
        <taxon>Bacteria</taxon>
        <taxon>Pseudomonadati</taxon>
        <taxon>Pseudomonadota</taxon>
        <taxon>Gammaproteobacteria</taxon>
        <taxon>Chromatiales</taxon>
        <taxon>Ectothiorhodospiraceae</taxon>
        <taxon>Aquisalimonas</taxon>
    </lineage>
</organism>
<dbReference type="GO" id="GO:0005886">
    <property type="term" value="C:plasma membrane"/>
    <property type="evidence" value="ECO:0007669"/>
    <property type="project" value="UniProtKB-SubCell"/>
</dbReference>
<keyword evidence="8" id="KW-1133">Transmembrane helix</keyword>
<dbReference type="GO" id="GO:0009276">
    <property type="term" value="C:Gram-negative-bacterium-type cell wall"/>
    <property type="evidence" value="ECO:0007669"/>
    <property type="project" value="InterPro"/>
</dbReference>
<accession>A0A1H8VLA9</accession>
<dbReference type="InterPro" id="IPR024230">
    <property type="entry name" value="GspL_cyto_dom"/>
</dbReference>
<evidence type="ECO:0000256" key="8">
    <source>
        <dbReference type="ARBA" id="ARBA00022989"/>
    </source>
</evidence>
<dbReference type="Pfam" id="PF05134">
    <property type="entry name" value="T2SSL"/>
    <property type="match status" value="1"/>
</dbReference>
<reference evidence="13 14" key="1">
    <citation type="submission" date="2016-10" db="EMBL/GenBank/DDBJ databases">
        <authorList>
            <person name="de Groot N.N."/>
        </authorList>
    </citation>
    <scope>NUCLEOTIDE SEQUENCE [LARGE SCALE GENOMIC DNA]</scope>
    <source>
        <strain evidence="13 14">CGMCC 1.6291</strain>
    </source>
</reference>
<comment type="function">
    <text evidence="10">Inner membrane component of the type II secretion system required for the energy-dependent secretion of extracellular factors such as proteases and toxins from the periplasm.</text>
</comment>
<evidence type="ECO:0000256" key="1">
    <source>
        <dbReference type="ARBA" id="ARBA00004377"/>
    </source>
</evidence>
<dbReference type="OrthoDB" id="7011844at2"/>
<dbReference type="InterPro" id="IPR043129">
    <property type="entry name" value="ATPase_NBD"/>
</dbReference>
<evidence type="ECO:0000256" key="2">
    <source>
        <dbReference type="ARBA" id="ARBA00005318"/>
    </source>
</evidence>
<dbReference type="CDD" id="cd24017">
    <property type="entry name" value="ASKHA_T2SSL_N"/>
    <property type="match status" value="1"/>
</dbReference>
<evidence type="ECO:0000259" key="12">
    <source>
        <dbReference type="Pfam" id="PF12693"/>
    </source>
</evidence>
<evidence type="ECO:0000313" key="14">
    <source>
        <dbReference type="Proteomes" id="UP000199657"/>
    </source>
</evidence>
<name>A0A1H8VLA9_9GAMM</name>
<keyword evidence="14" id="KW-1185">Reference proteome</keyword>
<dbReference type="EMBL" id="FOEG01000013">
    <property type="protein sequence ID" value="SEP16201.1"/>
    <property type="molecule type" value="Genomic_DNA"/>
</dbReference>
<dbReference type="Pfam" id="PF12693">
    <property type="entry name" value="GspL_C"/>
    <property type="match status" value="1"/>
</dbReference>
<dbReference type="SUPFAM" id="SSF53067">
    <property type="entry name" value="Actin-like ATPase domain"/>
    <property type="match status" value="1"/>
</dbReference>
<gene>
    <name evidence="13" type="ORF">SAMN04488052_11363</name>
</gene>
<keyword evidence="3 10" id="KW-0813">Transport</keyword>